<proteinExistence type="predicted"/>
<dbReference type="EMBL" id="PDCN02000008">
    <property type="protein sequence ID" value="PIB75729.1"/>
    <property type="molecule type" value="Genomic_DNA"/>
</dbReference>
<protein>
    <submittedName>
        <fullName evidence="1">Uncharacterized protein</fullName>
    </submittedName>
</protein>
<comment type="caution">
    <text evidence="1">The sequence shown here is derived from an EMBL/GenBank/DDBJ whole genome shotgun (WGS) entry which is preliminary data.</text>
</comment>
<name>A0A2G5PBK1_9MYCO</name>
<dbReference type="STRING" id="85968.GCA_900073015_03113"/>
<evidence type="ECO:0000313" key="1">
    <source>
        <dbReference type="EMBL" id="PIB75729.1"/>
    </source>
</evidence>
<keyword evidence="2" id="KW-1185">Reference proteome</keyword>
<dbReference type="RefSeq" id="WP_090591414.1">
    <property type="nucleotide sequence ID" value="NZ_CP104302.1"/>
</dbReference>
<dbReference type="AlphaFoldDB" id="A0A2G5PBK1"/>
<dbReference type="OrthoDB" id="5580590at2"/>
<reference evidence="1 2" key="1">
    <citation type="journal article" date="2017" name="Infect. Genet. Evol.">
        <title>The new phylogeny of the genus Mycobacterium: The old and the news.</title>
        <authorList>
            <person name="Tortoli E."/>
            <person name="Fedrizzi T."/>
            <person name="Meehan C.J."/>
            <person name="Trovato A."/>
            <person name="Grottola A."/>
            <person name="Giacobazzi E."/>
            <person name="Serpini G.F."/>
            <person name="Tagliazucchi S."/>
            <person name="Fabio A."/>
            <person name="Bettua C."/>
            <person name="Bertorelli R."/>
            <person name="Frascaro F."/>
            <person name="De Sanctis V."/>
            <person name="Pecorari M."/>
            <person name="Jousson O."/>
            <person name="Segata N."/>
            <person name="Cirillo D.M."/>
        </authorList>
    </citation>
    <scope>NUCLEOTIDE SEQUENCE [LARGE SCALE GENOMIC DNA]</scope>
    <source>
        <strain evidence="1 2">CIP1034565</strain>
    </source>
</reference>
<organism evidence="1 2">
    <name type="scientific">Mycolicibacterium brumae</name>
    <dbReference type="NCBI Taxonomy" id="85968"/>
    <lineage>
        <taxon>Bacteria</taxon>
        <taxon>Bacillati</taxon>
        <taxon>Actinomycetota</taxon>
        <taxon>Actinomycetes</taxon>
        <taxon>Mycobacteriales</taxon>
        <taxon>Mycobacteriaceae</taxon>
        <taxon>Mycolicibacterium</taxon>
    </lineage>
</organism>
<accession>A0A2G5PBK1</accession>
<sequence length="62" mass="6824">MGADIFVLLSITHGELMSSAFQQAFYHAVAAFAGSKDQRAFINTRQTSMSMPLRRAVCASQR</sequence>
<dbReference type="Proteomes" id="UP000230551">
    <property type="component" value="Unassembled WGS sequence"/>
</dbReference>
<evidence type="ECO:0000313" key="2">
    <source>
        <dbReference type="Proteomes" id="UP000230551"/>
    </source>
</evidence>
<gene>
    <name evidence="1" type="ORF">CQY22_008305</name>
</gene>